<name>A0ABQ3I7V6_9BACT</name>
<reference evidence="12" key="1">
    <citation type="journal article" date="2019" name="Int. J. Syst. Evol. Microbiol.">
        <title>The Global Catalogue of Microorganisms (GCM) 10K type strain sequencing project: providing services to taxonomists for standard genome sequencing and annotation.</title>
        <authorList>
            <consortium name="The Broad Institute Genomics Platform"/>
            <consortium name="The Broad Institute Genome Sequencing Center for Infectious Disease"/>
            <person name="Wu L."/>
            <person name="Ma J."/>
        </authorList>
    </citation>
    <scope>NUCLEOTIDE SEQUENCE [LARGE SCALE GENOMIC DNA]</scope>
    <source>
        <strain evidence="12">CGMCC 1.15111</strain>
    </source>
</reference>
<keyword evidence="5 9" id="KW-0963">Cytoplasm</keyword>
<keyword evidence="6 9" id="KW-0028">Amino-acid biosynthesis</keyword>
<dbReference type="SUPFAM" id="SSF51366">
    <property type="entry name" value="Ribulose-phoshate binding barrel"/>
    <property type="match status" value="1"/>
</dbReference>
<dbReference type="InterPro" id="IPR044524">
    <property type="entry name" value="Isoase_HisA-like"/>
</dbReference>
<dbReference type="EC" id="5.3.1.16" evidence="9"/>
<comment type="caution">
    <text evidence="11">The sequence shown here is derived from an EMBL/GenBank/DDBJ whole genome shotgun (WGS) entry which is preliminary data.</text>
</comment>
<evidence type="ECO:0000313" key="11">
    <source>
        <dbReference type="EMBL" id="GHE57833.1"/>
    </source>
</evidence>
<dbReference type="Proteomes" id="UP000658258">
    <property type="component" value="Unassembled WGS sequence"/>
</dbReference>
<dbReference type="PANTHER" id="PTHR43090">
    <property type="entry name" value="1-(5-PHOSPHORIBOSYL)-5-[(5-PHOSPHORIBOSYLAMINO)METHYLIDENEAMINO] IMIDAZOLE-4-CARBOXAMIDE ISOMERASE"/>
    <property type="match status" value="1"/>
</dbReference>
<dbReference type="InterPro" id="IPR006062">
    <property type="entry name" value="His_biosynth"/>
</dbReference>
<dbReference type="EMBL" id="BNAG01000001">
    <property type="protein sequence ID" value="GHE57833.1"/>
    <property type="molecule type" value="Genomic_DNA"/>
</dbReference>
<dbReference type="Pfam" id="PF00977">
    <property type="entry name" value="His_biosynth"/>
    <property type="match status" value="1"/>
</dbReference>
<comment type="subcellular location">
    <subcellularLocation>
        <location evidence="2 9">Cytoplasm</location>
    </subcellularLocation>
</comment>
<dbReference type="RefSeq" id="WP_189629193.1">
    <property type="nucleotide sequence ID" value="NZ_BNAG01000001.1"/>
</dbReference>
<evidence type="ECO:0000256" key="8">
    <source>
        <dbReference type="ARBA" id="ARBA00023235"/>
    </source>
</evidence>
<keyword evidence="12" id="KW-1185">Reference proteome</keyword>
<dbReference type="InterPro" id="IPR013785">
    <property type="entry name" value="Aldolase_TIM"/>
</dbReference>
<sequence length="240" mass="26820">MIQIIPSISIINGKLTRLKQGDYSRETVYQDSPVDIAKQFEDYGIQKIHIVDLDGARQGSPINYHILQMIAGYTDLKVDFSGGIRTDGDISKAYEHGATSVTASSVAINKRELFSSWLMSYGREKITLGADAKDGKITIRGWQTATNTDVEEHIDYFYMRGIKYVKCSDVNKDGIEEGPNFDLYKHLVKTFPNVHLLASGGVRSVDDIKKLEDIGVKGVIFGRAYYEGNLTLKDIESLLK</sequence>
<evidence type="ECO:0000256" key="10">
    <source>
        <dbReference type="RuleBase" id="RU003657"/>
    </source>
</evidence>
<evidence type="ECO:0000256" key="7">
    <source>
        <dbReference type="ARBA" id="ARBA00023102"/>
    </source>
</evidence>
<comment type="pathway">
    <text evidence="3 9">Amino-acid biosynthesis; L-histidine biosynthesis; L-histidine from 5-phospho-alpha-D-ribose 1-diphosphate: step 4/9.</text>
</comment>
<gene>
    <name evidence="9 11" type="primary">hisA</name>
    <name evidence="11" type="ORF">GCM10011340_11150</name>
</gene>
<evidence type="ECO:0000313" key="12">
    <source>
        <dbReference type="Proteomes" id="UP000658258"/>
    </source>
</evidence>
<evidence type="ECO:0000256" key="3">
    <source>
        <dbReference type="ARBA" id="ARBA00005133"/>
    </source>
</evidence>
<evidence type="ECO:0000256" key="2">
    <source>
        <dbReference type="ARBA" id="ARBA00004496"/>
    </source>
</evidence>
<evidence type="ECO:0000256" key="5">
    <source>
        <dbReference type="ARBA" id="ARBA00022490"/>
    </source>
</evidence>
<keyword evidence="7 9" id="KW-0368">Histidine biosynthesis</keyword>
<organism evidence="11 12">
    <name type="scientific">Roseivirga thermotolerans</name>
    <dbReference type="NCBI Taxonomy" id="1758176"/>
    <lineage>
        <taxon>Bacteria</taxon>
        <taxon>Pseudomonadati</taxon>
        <taxon>Bacteroidota</taxon>
        <taxon>Cytophagia</taxon>
        <taxon>Cytophagales</taxon>
        <taxon>Roseivirgaceae</taxon>
        <taxon>Roseivirga</taxon>
    </lineage>
</organism>
<dbReference type="Gene3D" id="3.20.20.70">
    <property type="entry name" value="Aldolase class I"/>
    <property type="match status" value="1"/>
</dbReference>
<dbReference type="PANTHER" id="PTHR43090:SF2">
    <property type="entry name" value="1-(5-PHOSPHORIBOSYL)-5-[(5-PHOSPHORIBOSYLAMINO)METHYLIDENEAMINO] IMIDAZOLE-4-CARBOXAMIDE ISOMERASE"/>
    <property type="match status" value="1"/>
</dbReference>
<dbReference type="CDD" id="cd04732">
    <property type="entry name" value="HisA"/>
    <property type="match status" value="1"/>
</dbReference>
<evidence type="ECO:0000256" key="4">
    <source>
        <dbReference type="ARBA" id="ARBA00009667"/>
    </source>
</evidence>
<dbReference type="HAMAP" id="MF_01014">
    <property type="entry name" value="HisA"/>
    <property type="match status" value="1"/>
</dbReference>
<dbReference type="InterPro" id="IPR023016">
    <property type="entry name" value="HisA/PriA"/>
</dbReference>
<dbReference type="GO" id="GO:0016853">
    <property type="term" value="F:isomerase activity"/>
    <property type="evidence" value="ECO:0007669"/>
    <property type="project" value="UniProtKB-KW"/>
</dbReference>
<evidence type="ECO:0000256" key="1">
    <source>
        <dbReference type="ARBA" id="ARBA00000901"/>
    </source>
</evidence>
<comment type="caution">
    <text evidence="9">Lacks conserved residue(s) required for the propagation of feature annotation.</text>
</comment>
<accession>A0ABQ3I7V6</accession>
<evidence type="ECO:0000256" key="9">
    <source>
        <dbReference type="HAMAP-Rule" id="MF_01014"/>
    </source>
</evidence>
<dbReference type="InterPro" id="IPR011060">
    <property type="entry name" value="RibuloseP-bd_barrel"/>
</dbReference>
<proteinExistence type="inferred from homology"/>
<protein>
    <recommendedName>
        <fullName evidence="9">1-(5-phosphoribosyl)-5-[(5-phosphoribosylamino)methylideneamino] imidazole-4-carboxamide isomerase</fullName>
        <ecNumber evidence="9">5.3.1.16</ecNumber>
    </recommendedName>
    <alternativeName>
        <fullName evidence="9">Phosphoribosylformimino-5-aminoimidazole carboxamide ribotide isomerase</fullName>
    </alternativeName>
</protein>
<comment type="similarity">
    <text evidence="4 9 10">Belongs to the HisA/HisF family.</text>
</comment>
<comment type="catalytic activity">
    <reaction evidence="1 9">
        <text>1-(5-phospho-beta-D-ribosyl)-5-[(5-phospho-beta-D-ribosylamino)methylideneamino]imidazole-4-carboxamide = 5-[(5-phospho-1-deoxy-D-ribulos-1-ylimino)methylamino]-1-(5-phospho-beta-D-ribosyl)imidazole-4-carboxamide</text>
        <dbReference type="Rhea" id="RHEA:15469"/>
        <dbReference type="ChEBI" id="CHEBI:58435"/>
        <dbReference type="ChEBI" id="CHEBI:58525"/>
        <dbReference type="EC" id="5.3.1.16"/>
    </reaction>
</comment>
<feature type="active site" description="Proton donor" evidence="9">
    <location>
        <position position="131"/>
    </location>
</feature>
<keyword evidence="8 9" id="KW-0413">Isomerase</keyword>
<evidence type="ECO:0000256" key="6">
    <source>
        <dbReference type="ARBA" id="ARBA00022605"/>
    </source>
</evidence>